<evidence type="ECO:0008006" key="4">
    <source>
        <dbReference type="Google" id="ProtNLM"/>
    </source>
</evidence>
<dbReference type="Proteomes" id="UP000199221">
    <property type="component" value="Unassembled WGS sequence"/>
</dbReference>
<dbReference type="PROSITE" id="PS51257">
    <property type="entry name" value="PROKAR_LIPOPROTEIN"/>
    <property type="match status" value="1"/>
</dbReference>
<keyword evidence="1" id="KW-0732">Signal</keyword>
<accession>A0A1H9JHW4</accession>
<evidence type="ECO:0000313" key="2">
    <source>
        <dbReference type="EMBL" id="SEQ86571.1"/>
    </source>
</evidence>
<feature type="signal peptide" evidence="1">
    <location>
        <begin position="1"/>
        <end position="19"/>
    </location>
</feature>
<dbReference type="GeneID" id="93677533"/>
<protein>
    <recommendedName>
        <fullName evidence="4">Lipoprotein</fullName>
    </recommendedName>
</protein>
<proteinExistence type="predicted"/>
<organism evidence="2 3">
    <name type="scientific">Pseudomonas soli</name>
    <dbReference type="NCBI Taxonomy" id="1306993"/>
    <lineage>
        <taxon>Bacteria</taxon>
        <taxon>Pseudomonadati</taxon>
        <taxon>Pseudomonadota</taxon>
        <taxon>Gammaproteobacteria</taxon>
        <taxon>Pseudomonadales</taxon>
        <taxon>Pseudomonadaceae</taxon>
        <taxon>Pseudomonas</taxon>
    </lineage>
</organism>
<feature type="chain" id="PRO_5011571401" description="Lipoprotein" evidence="1">
    <location>
        <begin position="20"/>
        <end position="174"/>
    </location>
</feature>
<dbReference type="AlphaFoldDB" id="A0A1H9JHW4"/>
<dbReference type="EMBL" id="FOEQ01000004">
    <property type="protein sequence ID" value="SEQ86571.1"/>
    <property type="molecule type" value="Genomic_DNA"/>
</dbReference>
<evidence type="ECO:0000313" key="3">
    <source>
        <dbReference type="Proteomes" id="UP000199221"/>
    </source>
</evidence>
<name>A0A1H9JHW4_9PSED</name>
<dbReference type="RefSeq" id="WP_094011136.1">
    <property type="nucleotide sequence ID" value="NZ_CP128543.1"/>
</dbReference>
<evidence type="ECO:0000256" key="1">
    <source>
        <dbReference type="SAM" id="SignalP"/>
    </source>
</evidence>
<sequence length="174" mass="19352">MKKILFLSASLLLAGCAGTQTLPDPRIEAGQDYLPPIAVMVDSLEHGTELRNYLRESGVFSKVENGAAGEGQTQVMVKLDAQRKVAPAPLLFLSAATLFLLPLQSDLDTKADFTVMRDGKVLKRYHYENYMAKYAWLLDLGIPEREENIRRVARAFARDMQAANLASKPLEAQR</sequence>
<reference evidence="2 3" key="1">
    <citation type="submission" date="2016-10" db="EMBL/GenBank/DDBJ databases">
        <authorList>
            <person name="de Groot N.N."/>
        </authorList>
    </citation>
    <scope>NUCLEOTIDE SEQUENCE [LARGE SCALE GENOMIC DNA]</scope>
    <source>
        <strain evidence="2 3">LMG 27941</strain>
    </source>
</reference>
<gene>
    <name evidence="2" type="ORF">SAMN05216230_104119</name>
</gene>